<dbReference type="Gene3D" id="1.10.3990.20">
    <property type="entry name" value="protein bp1543"/>
    <property type="match status" value="1"/>
</dbReference>
<reference evidence="2 3" key="1">
    <citation type="submission" date="2018-06" db="EMBL/GenBank/DDBJ databases">
        <title>Rhizobium wuzhouense sp. nov., isolated from roots of Oryza officinalis.</title>
        <authorList>
            <person name="Yuan T."/>
        </authorList>
    </citation>
    <scope>NUCLEOTIDE SEQUENCE [LARGE SCALE GENOMIC DNA]</scope>
    <source>
        <strain evidence="2 3">W44</strain>
    </source>
</reference>
<keyword evidence="3" id="KW-1185">Reference proteome</keyword>
<protein>
    <submittedName>
        <fullName evidence="2">Aryl-sulfate sulfotransferase</fullName>
    </submittedName>
</protein>
<dbReference type="Pfam" id="PF13467">
    <property type="entry name" value="RHH_4"/>
    <property type="match status" value="1"/>
</dbReference>
<proteinExistence type="predicted"/>
<evidence type="ECO:0000313" key="2">
    <source>
        <dbReference type="EMBL" id="PYB69771.1"/>
    </source>
</evidence>
<dbReference type="InterPro" id="IPR027373">
    <property type="entry name" value="RHH_dom"/>
</dbReference>
<evidence type="ECO:0000259" key="1">
    <source>
        <dbReference type="Pfam" id="PF13467"/>
    </source>
</evidence>
<name>A0ABX5NLY1_9HYPH</name>
<gene>
    <name evidence="2" type="ORF">DMY87_23085</name>
</gene>
<accession>A0ABX5NLY1</accession>
<dbReference type="Proteomes" id="UP000247536">
    <property type="component" value="Unassembled WGS sequence"/>
</dbReference>
<dbReference type="InterPro" id="IPR038268">
    <property type="entry name" value="RHH_sf"/>
</dbReference>
<comment type="caution">
    <text evidence="2">The sequence shown here is derived from an EMBL/GenBank/DDBJ whole genome shotgun (WGS) entry which is preliminary data.</text>
</comment>
<feature type="domain" description="Ribbon-helix-helix" evidence="1">
    <location>
        <begin position="41"/>
        <end position="95"/>
    </location>
</feature>
<evidence type="ECO:0000313" key="3">
    <source>
        <dbReference type="Proteomes" id="UP000247536"/>
    </source>
</evidence>
<dbReference type="RefSeq" id="WP_110794001.1">
    <property type="nucleotide sequence ID" value="NZ_QJRY01000013.1"/>
</dbReference>
<sequence>MLAPDRTPPQAERVDLPGQTLFQIGDGDSEPKFRAIIGRGGVRRGIRLEQVYWEGLSWLLTGSRQSMGDVVEQAAQHVGDNGNLASMLRVIAFRWMWRRLAAAEASYSIESLGVLLHACPSPAIVLTREKKIQLFNEPFVTMLKQRLSLGNVAQMSSGFRFVLDTNVEDAIDNLVATRKMMTTGFIASCAGKQLTGQINLALAPVHSKQMLMGYIVRH</sequence>
<dbReference type="EMBL" id="QJRY01000013">
    <property type="protein sequence ID" value="PYB69771.1"/>
    <property type="molecule type" value="Genomic_DNA"/>
</dbReference>
<organism evidence="2 3">
    <name type="scientific">Rhizobium wuzhouense</name>
    <dbReference type="NCBI Taxonomy" id="1986026"/>
    <lineage>
        <taxon>Bacteria</taxon>
        <taxon>Pseudomonadati</taxon>
        <taxon>Pseudomonadota</taxon>
        <taxon>Alphaproteobacteria</taxon>
        <taxon>Hyphomicrobiales</taxon>
        <taxon>Rhizobiaceae</taxon>
        <taxon>Rhizobium/Agrobacterium group</taxon>
        <taxon>Rhizobium</taxon>
    </lineage>
</organism>